<protein>
    <submittedName>
        <fullName evidence="1">Uncharacterized protein</fullName>
    </submittedName>
</protein>
<evidence type="ECO:0000313" key="1">
    <source>
        <dbReference type="EMBL" id="KAJ0034191.1"/>
    </source>
</evidence>
<proteinExistence type="predicted"/>
<sequence>MWAPFPTIQFYGELVTKPAIYKYFRVILNTTKESCAISSSRYFNLQTIMGVSTFTQEYKCPIAPPRMFKALVVDSNNLFPKLFPQFIKSVNVIQGDGGAAGSIEQVNFTEGTRFKYVKHRIDEIDEKNLVCKYTMIEGDALGDKLESIVYEVKFEADSDGGGCICKMTSHYHMVGEFEIRKEEIEAGKDKVAGIYKIVENYLLDNPQVYA</sequence>
<reference evidence="2" key="1">
    <citation type="journal article" date="2023" name="G3 (Bethesda)">
        <title>Genome assembly and association tests identify interacting loci associated with vigor, precocity, and sex in interspecific pistachio rootstocks.</title>
        <authorList>
            <person name="Palmer W."/>
            <person name="Jacygrad E."/>
            <person name="Sagayaradj S."/>
            <person name="Cavanaugh K."/>
            <person name="Han R."/>
            <person name="Bertier L."/>
            <person name="Beede B."/>
            <person name="Kafkas S."/>
            <person name="Golino D."/>
            <person name="Preece J."/>
            <person name="Michelmore R."/>
        </authorList>
    </citation>
    <scope>NUCLEOTIDE SEQUENCE [LARGE SCALE GENOMIC DNA]</scope>
</reference>
<organism evidence="1 2">
    <name type="scientific">Pistacia integerrima</name>
    <dbReference type="NCBI Taxonomy" id="434235"/>
    <lineage>
        <taxon>Eukaryota</taxon>
        <taxon>Viridiplantae</taxon>
        <taxon>Streptophyta</taxon>
        <taxon>Embryophyta</taxon>
        <taxon>Tracheophyta</taxon>
        <taxon>Spermatophyta</taxon>
        <taxon>Magnoliopsida</taxon>
        <taxon>eudicotyledons</taxon>
        <taxon>Gunneridae</taxon>
        <taxon>Pentapetalae</taxon>
        <taxon>rosids</taxon>
        <taxon>malvids</taxon>
        <taxon>Sapindales</taxon>
        <taxon>Anacardiaceae</taxon>
        <taxon>Pistacia</taxon>
    </lineage>
</organism>
<dbReference type="EMBL" id="CM047742">
    <property type="protein sequence ID" value="KAJ0034191.1"/>
    <property type="molecule type" value="Genomic_DNA"/>
</dbReference>
<accession>A0ACC0YBI6</accession>
<gene>
    <name evidence="1" type="ORF">Pint_24434</name>
</gene>
<name>A0ACC0YBI6_9ROSI</name>
<comment type="caution">
    <text evidence="1">The sequence shown here is derived from an EMBL/GenBank/DDBJ whole genome shotgun (WGS) entry which is preliminary data.</text>
</comment>
<evidence type="ECO:0000313" key="2">
    <source>
        <dbReference type="Proteomes" id="UP001163603"/>
    </source>
</evidence>
<keyword evidence="2" id="KW-1185">Reference proteome</keyword>
<dbReference type="Proteomes" id="UP001163603">
    <property type="component" value="Chromosome 7"/>
</dbReference>